<gene>
    <name evidence="1" type="ORF">GNH96_11040</name>
</gene>
<dbReference type="Proteomes" id="UP000503004">
    <property type="component" value="Chromosome"/>
</dbReference>
<evidence type="ECO:0000313" key="2">
    <source>
        <dbReference type="Proteomes" id="UP000503004"/>
    </source>
</evidence>
<protein>
    <submittedName>
        <fullName evidence="1">Peptidylprolyl isomerase</fullName>
    </submittedName>
</protein>
<accession>A0A858Q981</accession>
<dbReference type="RefSeq" id="WP_169603734.1">
    <property type="nucleotide sequence ID" value="NZ_CP046565.1"/>
</dbReference>
<dbReference type="GO" id="GO:0016853">
    <property type="term" value="F:isomerase activity"/>
    <property type="evidence" value="ECO:0007669"/>
    <property type="project" value="UniProtKB-KW"/>
</dbReference>
<organism evidence="1 2">
    <name type="scientific">Methylococcus geothermalis</name>
    <dbReference type="NCBI Taxonomy" id="2681310"/>
    <lineage>
        <taxon>Bacteria</taxon>
        <taxon>Pseudomonadati</taxon>
        <taxon>Pseudomonadota</taxon>
        <taxon>Gammaproteobacteria</taxon>
        <taxon>Methylococcales</taxon>
        <taxon>Methylococcaceae</taxon>
        <taxon>Methylococcus</taxon>
    </lineage>
</organism>
<dbReference type="KEGG" id="metu:GNH96_11040"/>
<dbReference type="PROSITE" id="PS51257">
    <property type="entry name" value="PROKAR_LIPOPROTEIN"/>
    <property type="match status" value="1"/>
</dbReference>
<keyword evidence="2" id="KW-1185">Reference proteome</keyword>
<keyword evidence="1" id="KW-0413">Isomerase</keyword>
<proteinExistence type="predicted"/>
<name>A0A858Q981_9GAMM</name>
<reference evidence="2" key="1">
    <citation type="submission" date="2019-12" db="EMBL/GenBank/DDBJ databases">
        <authorList>
            <person name="Awala S.I."/>
            <person name="Rhee S.K."/>
        </authorList>
    </citation>
    <scope>NUCLEOTIDE SEQUENCE [LARGE SCALE GENOMIC DNA]</scope>
    <source>
        <strain evidence="2">IM1</strain>
    </source>
</reference>
<dbReference type="InterPro" id="IPR010706">
    <property type="entry name" value="Fatty_acid_cis-trans_isomerase"/>
</dbReference>
<dbReference type="AlphaFoldDB" id="A0A858Q981"/>
<dbReference type="EMBL" id="CP046565">
    <property type="protein sequence ID" value="QJD30458.1"/>
    <property type="molecule type" value="Genomic_DNA"/>
</dbReference>
<dbReference type="Pfam" id="PF06934">
    <property type="entry name" value="CTI"/>
    <property type="match status" value="1"/>
</dbReference>
<evidence type="ECO:0000313" key="1">
    <source>
        <dbReference type="EMBL" id="QJD30458.1"/>
    </source>
</evidence>
<sequence>MRVLFASILVVLVAGCAAYGRYPWDQRYGAPDPGRFDGSRTTAASPIEYRRDIKPILDSRCVVCHACYDAPCQLQLGSYQGVTRGANGERVYDAARLLAAEPTRLFQDAASNAEWRTKGFHPVLNERSPGAEANREASVLARLLALKRRYEFPPYGVLAQDRYDFSLDRSQQCPAIEEIGRFESEHPEWGMPYGLPPLSERENRAVTAWLEAGAPAAPEPSPSEAQRDRIARWEAFLNGADPKTRLMSRYLYEHWFLAHLYFDDLPPGDYFELVRSRTPPGQPIDLIVTRRPYDDPGVARVYYRLRQHRPTLVSKTHMPYALNAARMARIRAWFLDQPYAVKALPSYDPKVAANPFLAFEQIPVRSRYRLLLDEAQFTIMNFIKGPVCRGQVALNVITDHFWIGFLHPDAPTSNETSAFLADVLKEVSLPTEQQSDALLTKWLSYSRGETEYLKRKSELLNRQFTGENSPSLSMLWDGDGTNRNAALTVFRHFDSASVVKGLLGDRPQTALIMGYPLLERIHYLLVAGFDVYGNTAHQLEARLYMDFLRMEGELNVLALLPAGDRNEVRDLWYRGAGDAVKSYLNGSKAYFTQRTGIAYRTGDSLSELYGLWKAHLSPVLDHRHDLAESAQDDPNAELLKTLAALRGRVLSYLPESSFLTVQGADGVDRHYTLIRNSAHSNISELFSEEDRRLPDEDTLLVARGFIGAYPNAYYRLRSNRLAAFVDRVGRLRSEQDYAALAARFAVRRTNPRFWAHSDALHEAFRKAEPVEAALFDLNRLENR</sequence>